<dbReference type="Gene3D" id="2.40.30.170">
    <property type="match status" value="1"/>
</dbReference>
<dbReference type="Gene3D" id="1.10.287.470">
    <property type="entry name" value="Helix hairpin bin"/>
    <property type="match status" value="1"/>
</dbReference>
<dbReference type="RefSeq" id="WP_039611324.1">
    <property type="nucleotide sequence ID" value="NZ_JWIC01000009.1"/>
</dbReference>
<name>A0A0C1Q712_9GAMM</name>
<dbReference type="EMBL" id="JWIC01000009">
    <property type="protein sequence ID" value="KID55335.1"/>
    <property type="molecule type" value="Genomic_DNA"/>
</dbReference>
<evidence type="ECO:0000313" key="4">
    <source>
        <dbReference type="EMBL" id="KID55335.1"/>
    </source>
</evidence>
<evidence type="ECO:0000256" key="2">
    <source>
        <dbReference type="SAM" id="Phobius"/>
    </source>
</evidence>
<dbReference type="GO" id="GO:0015562">
    <property type="term" value="F:efflux transmembrane transporter activity"/>
    <property type="evidence" value="ECO:0007669"/>
    <property type="project" value="TreeGrafter"/>
</dbReference>
<dbReference type="InterPro" id="IPR006143">
    <property type="entry name" value="RND_pump_MFP"/>
</dbReference>
<dbReference type="OrthoDB" id="5730196at2"/>
<dbReference type="NCBIfam" id="TIGR01730">
    <property type="entry name" value="RND_mfp"/>
    <property type="match status" value="1"/>
</dbReference>
<organism evidence="4 5">
    <name type="scientific">Pseudoalteromonas luteoviolacea</name>
    <dbReference type="NCBI Taxonomy" id="43657"/>
    <lineage>
        <taxon>Bacteria</taxon>
        <taxon>Pseudomonadati</taxon>
        <taxon>Pseudomonadota</taxon>
        <taxon>Gammaproteobacteria</taxon>
        <taxon>Alteromonadales</taxon>
        <taxon>Pseudoalteromonadaceae</taxon>
        <taxon>Pseudoalteromonas</taxon>
    </lineage>
</organism>
<dbReference type="Proteomes" id="UP000031327">
    <property type="component" value="Unassembled WGS sequence"/>
</dbReference>
<comment type="similarity">
    <text evidence="1">Belongs to the membrane fusion protein (MFP) (TC 8.A.1) family.</text>
</comment>
<evidence type="ECO:0000313" key="5">
    <source>
        <dbReference type="Proteomes" id="UP000031327"/>
    </source>
</evidence>
<evidence type="ECO:0000259" key="3">
    <source>
        <dbReference type="Pfam" id="PF25967"/>
    </source>
</evidence>
<dbReference type="SUPFAM" id="SSF111369">
    <property type="entry name" value="HlyD-like secretion proteins"/>
    <property type="match status" value="1"/>
</dbReference>
<dbReference type="GO" id="GO:1990281">
    <property type="term" value="C:efflux pump complex"/>
    <property type="evidence" value="ECO:0007669"/>
    <property type="project" value="TreeGrafter"/>
</dbReference>
<accession>A0A0C1Q712</accession>
<dbReference type="AlphaFoldDB" id="A0A0C1Q712"/>
<dbReference type="InterPro" id="IPR058627">
    <property type="entry name" value="MdtA-like_C"/>
</dbReference>
<feature type="transmembrane region" description="Helical" evidence="2">
    <location>
        <begin position="9"/>
        <end position="29"/>
    </location>
</feature>
<proteinExistence type="inferred from homology"/>
<dbReference type="Pfam" id="PF25967">
    <property type="entry name" value="RND-MFP_C"/>
    <property type="match status" value="1"/>
</dbReference>
<keyword evidence="2" id="KW-0812">Transmembrane</keyword>
<keyword evidence="2" id="KW-1133">Transmembrane helix</keyword>
<sequence>MQARILKWLLPFVALGIGIIGFMGINAVAKNDDDSDVVDTRPIVEVEALEAQDHQVVINSYGEVRPLDQTMLSVQVSGEIEYWHPQFVTGGVVSKGDVLLRIEKDNYEAAVLQAEASLSSAQAKLIEEQALADVAADEAKRFPNKKHTDLFLRKPQLMSAHAAVKSAKAALKRAQRDLENCDVVAPFNALIVSREVGLGQFVSTGSPVAQLNNIEYAEVVIPIAGFDSIFLPEQVSGVKATLTQKGANGFTREAYIHRDLGVVDQQTRMSSLVVRIEDPYGLTSSQPKVKFGTYVQVQFKGKTLRQIYRLPQELVNNQTVWLLNAEAQLEPRPVQVIREEGMYYLVGEGLSNNDKVVVTLPEYPQRGMAVKVAGSKETDTESDNVEKL</sequence>
<dbReference type="PANTHER" id="PTHR30469">
    <property type="entry name" value="MULTIDRUG RESISTANCE PROTEIN MDTA"/>
    <property type="match status" value="1"/>
</dbReference>
<dbReference type="Gene3D" id="2.40.50.100">
    <property type="match status" value="1"/>
</dbReference>
<feature type="domain" description="Multidrug resistance protein MdtA-like C-terminal permuted SH3" evidence="3">
    <location>
        <begin position="314"/>
        <end position="358"/>
    </location>
</feature>
<protein>
    <submittedName>
        <fullName evidence="4">Membrane protein</fullName>
    </submittedName>
</protein>
<gene>
    <name evidence="4" type="ORF">JF50_20970</name>
</gene>
<keyword evidence="2" id="KW-0472">Membrane</keyword>
<dbReference type="PANTHER" id="PTHR30469:SF12">
    <property type="entry name" value="MULTIDRUG RESISTANCE PROTEIN MDTA"/>
    <property type="match status" value="1"/>
</dbReference>
<comment type="caution">
    <text evidence="4">The sequence shown here is derived from an EMBL/GenBank/DDBJ whole genome shotgun (WGS) entry which is preliminary data.</text>
</comment>
<reference evidence="4 5" key="1">
    <citation type="submission" date="2014-12" db="EMBL/GenBank/DDBJ databases">
        <title>Draft Genome Sequence of Pseudoalteromonas luteoviolacea HI1.</title>
        <authorList>
            <person name="Asahina A.Y."/>
            <person name="Hadfield M.G."/>
        </authorList>
    </citation>
    <scope>NUCLEOTIDE SEQUENCE [LARGE SCALE GENOMIC DNA]</scope>
    <source>
        <strain evidence="4 5">HI1</strain>
    </source>
</reference>
<dbReference type="Gene3D" id="2.40.420.20">
    <property type="match status" value="1"/>
</dbReference>
<evidence type="ECO:0000256" key="1">
    <source>
        <dbReference type="ARBA" id="ARBA00009477"/>
    </source>
</evidence>